<evidence type="ECO:0000256" key="1">
    <source>
        <dbReference type="ARBA" id="ARBA00004123"/>
    </source>
</evidence>
<keyword evidence="15" id="KW-0539">Nucleus</keyword>
<feature type="compositionally biased region" description="Pro residues" evidence="16">
    <location>
        <begin position="431"/>
        <end position="441"/>
    </location>
</feature>
<dbReference type="GO" id="GO:0003677">
    <property type="term" value="F:DNA binding"/>
    <property type="evidence" value="ECO:0007669"/>
    <property type="project" value="UniProtKB-KW"/>
</dbReference>
<comment type="subcellular location">
    <subcellularLocation>
        <location evidence="3">Chromosome</location>
        <location evidence="3">Telomere</location>
    </subcellularLocation>
    <subcellularLocation>
        <location evidence="2">Cytoplasm</location>
    </subcellularLocation>
    <subcellularLocation>
        <location evidence="1">Nucleus</location>
    </subcellularLocation>
</comment>
<keyword evidence="9" id="KW-0227">DNA damage</keyword>
<dbReference type="Pfam" id="PF02845">
    <property type="entry name" value="CUE"/>
    <property type="match status" value="1"/>
</dbReference>
<keyword evidence="6" id="KW-0158">Chromosome</keyword>
<feature type="domain" description="CUE" evidence="17">
    <location>
        <begin position="39"/>
        <end position="78"/>
    </location>
</feature>
<feature type="region of interest" description="Disordered" evidence="16">
    <location>
        <begin position="863"/>
        <end position="892"/>
    </location>
</feature>
<feature type="compositionally biased region" description="Low complexity" evidence="16">
    <location>
        <begin position="788"/>
        <end position="811"/>
    </location>
</feature>
<dbReference type="GO" id="GO:0043130">
    <property type="term" value="F:ubiquitin binding"/>
    <property type="evidence" value="ECO:0007669"/>
    <property type="project" value="InterPro"/>
</dbReference>
<proteinExistence type="inferred from homology"/>
<reference evidence="18" key="1">
    <citation type="submission" date="2016-04" db="EMBL/GenBank/DDBJ databases">
        <authorList>
            <person name="Evans L.H."/>
            <person name="Alamgir A."/>
            <person name="Owens N."/>
            <person name="Weber N.D."/>
            <person name="Virtaneva K."/>
            <person name="Barbian K."/>
            <person name="Babar A."/>
            <person name="Rosenke K."/>
        </authorList>
    </citation>
    <scope>NUCLEOTIDE SEQUENCE [LARGE SCALE GENOMIC DNA]</scope>
    <source>
        <strain evidence="18">CBS 101.48</strain>
    </source>
</reference>
<accession>A0A168Q969</accession>
<evidence type="ECO:0000256" key="12">
    <source>
        <dbReference type="ARBA" id="ARBA00022895"/>
    </source>
</evidence>
<feature type="compositionally biased region" description="Acidic residues" evidence="16">
    <location>
        <begin position="363"/>
        <end position="382"/>
    </location>
</feature>
<keyword evidence="11" id="KW-0832">Ubl conjugation</keyword>
<feature type="compositionally biased region" description="Basic and acidic residues" evidence="16">
    <location>
        <begin position="148"/>
        <end position="166"/>
    </location>
</feature>
<protein>
    <recommendedName>
        <fullName evidence="5">RNA polymerase II degradation factor 1</fullName>
    </recommendedName>
</protein>
<keyword evidence="7" id="KW-0963">Cytoplasm</keyword>
<evidence type="ECO:0000256" key="16">
    <source>
        <dbReference type="SAM" id="MobiDB-lite"/>
    </source>
</evidence>
<dbReference type="Proteomes" id="UP000078561">
    <property type="component" value="Unassembled WGS sequence"/>
</dbReference>
<dbReference type="GO" id="GO:0000781">
    <property type="term" value="C:chromosome, telomeric region"/>
    <property type="evidence" value="ECO:0007669"/>
    <property type="project" value="UniProtKB-SubCell"/>
</dbReference>
<dbReference type="SUPFAM" id="SSF46934">
    <property type="entry name" value="UBA-like"/>
    <property type="match status" value="1"/>
</dbReference>
<evidence type="ECO:0000256" key="3">
    <source>
        <dbReference type="ARBA" id="ARBA00004574"/>
    </source>
</evidence>
<dbReference type="CDD" id="cd14368">
    <property type="entry name" value="CUE_DEF1_like"/>
    <property type="match status" value="1"/>
</dbReference>
<dbReference type="InterPro" id="IPR003892">
    <property type="entry name" value="CUE"/>
</dbReference>
<keyword evidence="19" id="KW-1185">Reference proteome</keyword>
<comment type="similarity">
    <text evidence="4">Belongs to the DEF1 family.</text>
</comment>
<feature type="compositionally biased region" description="Basic and acidic residues" evidence="16">
    <location>
        <begin position="265"/>
        <end position="281"/>
    </location>
</feature>
<feature type="region of interest" description="Disordered" evidence="16">
    <location>
        <begin position="242"/>
        <end position="285"/>
    </location>
</feature>
<feature type="region of interest" description="Disordered" evidence="16">
    <location>
        <begin position="1"/>
        <end position="30"/>
    </location>
</feature>
<feature type="compositionally biased region" description="Polar residues" evidence="16">
    <location>
        <begin position="881"/>
        <end position="892"/>
    </location>
</feature>
<evidence type="ECO:0000256" key="9">
    <source>
        <dbReference type="ARBA" id="ARBA00022763"/>
    </source>
</evidence>
<organism evidence="18">
    <name type="scientific">Absidia glauca</name>
    <name type="common">Pin mould</name>
    <dbReference type="NCBI Taxonomy" id="4829"/>
    <lineage>
        <taxon>Eukaryota</taxon>
        <taxon>Fungi</taxon>
        <taxon>Fungi incertae sedis</taxon>
        <taxon>Mucoromycota</taxon>
        <taxon>Mucoromycotina</taxon>
        <taxon>Mucoromycetes</taxon>
        <taxon>Mucorales</taxon>
        <taxon>Cunninghamellaceae</taxon>
        <taxon>Absidia</taxon>
    </lineage>
</organism>
<keyword evidence="12" id="KW-0779">Telomere</keyword>
<feature type="compositionally biased region" description="Low complexity" evidence="16">
    <location>
        <begin position="389"/>
        <end position="410"/>
    </location>
</feature>
<evidence type="ECO:0000256" key="2">
    <source>
        <dbReference type="ARBA" id="ARBA00004496"/>
    </source>
</evidence>
<evidence type="ECO:0000256" key="11">
    <source>
        <dbReference type="ARBA" id="ARBA00022843"/>
    </source>
</evidence>
<gene>
    <name evidence="18" type="primary">ABSGL_09814.1 scaffold 11641</name>
</gene>
<keyword evidence="10" id="KW-0833">Ubl conjugation pathway</keyword>
<feature type="compositionally biased region" description="Polar residues" evidence="16">
    <location>
        <begin position="345"/>
        <end position="357"/>
    </location>
</feature>
<evidence type="ECO:0000256" key="8">
    <source>
        <dbReference type="ARBA" id="ARBA00022553"/>
    </source>
</evidence>
<dbReference type="OrthoDB" id="5396806at2759"/>
<evidence type="ECO:0000256" key="6">
    <source>
        <dbReference type="ARBA" id="ARBA00022454"/>
    </source>
</evidence>
<feature type="region of interest" description="Disordered" evidence="16">
    <location>
        <begin position="743"/>
        <end position="825"/>
    </location>
</feature>
<dbReference type="InterPro" id="IPR041803">
    <property type="entry name" value="DEF1_CUE"/>
</dbReference>
<evidence type="ECO:0000256" key="14">
    <source>
        <dbReference type="ARBA" id="ARBA00023204"/>
    </source>
</evidence>
<dbReference type="InterPro" id="IPR051833">
    <property type="entry name" value="TC-DDR_regulator"/>
</dbReference>
<feature type="compositionally biased region" description="Low complexity" evidence="16">
    <location>
        <begin position="16"/>
        <end position="25"/>
    </location>
</feature>
<keyword evidence="14" id="KW-0234">DNA repair</keyword>
<sequence length="892" mass="99068">MPTQTGSRRPPKNKHNNNNNNNNNNTSGNDFKSLKALYRQQLPTLRELFPGWSQEDLVATMHEANGDLELTIGRIMEGHANQWDQVKVKKSKPPPKQSSIANGTTSTNAKKAEGLTGTRDGSHSTKGKNGKPRKSGGETGHKGHQRNKKDNEEASKPAEKEEEKKPSWASILKGPTKPEPPVEEAKPSPPPANTAPPIMNDYSEKAIEPDDEGIDKDTYAHDNDKAVDMARESLTMVISADQVDDDDAVKENDSAGDGIDTLEENDTHHEETTHTDNKDESQPSTLLAETVDTASSAQTEEVLEAQESQQFMAFRKVPVRRLKQDEPVVLPGGASSLENVSLQFGSLNLSNGEEQQTQHIEEDKQEEDDQHQEEQQQPEDDKEIASLEAPSATPHPAPSSSSATATTISPQVSSTLANPTKAPDSTVYHQPQPPAQQPPAQQPLAQQPPAQQPPAQQYQQNFQPQPQQQHSALQSSDAQINPYATYAPNTMSVGQFQGFADPGMVAVPEYYTSDAQRPIVSNVNKMWKMHISLTSFFHHNQNYYDPSVYNQSPSVGNAHLYGRGKFNNAQEGMTPSPTSLGMMGGHNSTPVMQGPQQPQAGMYGGNTGSYYSYYYMPNQYQTFQQTGYQQPVPQQYQPPQQFQHPQQQAQASQQIPQPHQPQQVLQQQQQPSQQPQQVLHPQQQQQPQSQKPPQSSYMNPNAYPMYGKQNIPGYQDYTTPQSYDDNMLQANGNQGLIYDKQYQSANNSNNNGNGSSNGTNSTNNSNSNSNSNNGNSNSTLPQMQQYLGGNIPQQPSQGQQQQAQSSVNGQAKDPMIGGFDKQGQPMQPVLTQANYQPHYQQYSQLQPLYQQQQQHHQPFLYHQQQQQPYNTSAMNSYPARQPQQQNMYWHQA</sequence>
<dbReference type="STRING" id="4829.A0A168Q969"/>
<evidence type="ECO:0000313" key="18">
    <source>
        <dbReference type="EMBL" id="SAM03958.1"/>
    </source>
</evidence>
<keyword evidence="13" id="KW-0238">DNA-binding</keyword>
<feature type="compositionally biased region" description="Basic residues" evidence="16">
    <location>
        <begin position="125"/>
        <end position="134"/>
    </location>
</feature>
<dbReference type="PANTHER" id="PTHR16308">
    <property type="entry name" value="UBIQUITIN ASSOCIATED PROTEIN 2-LIKE/LINGERER"/>
    <property type="match status" value="1"/>
</dbReference>
<feature type="compositionally biased region" description="Polar residues" evidence="16">
    <location>
        <begin position="716"/>
        <end position="729"/>
    </location>
</feature>
<evidence type="ECO:0000256" key="10">
    <source>
        <dbReference type="ARBA" id="ARBA00022786"/>
    </source>
</evidence>
<name>A0A168Q969_ABSGL</name>
<feature type="compositionally biased region" description="Polar residues" evidence="16">
    <location>
        <begin position="100"/>
        <end position="109"/>
    </location>
</feature>
<evidence type="ECO:0000256" key="4">
    <source>
        <dbReference type="ARBA" id="ARBA00005491"/>
    </source>
</evidence>
<feature type="region of interest" description="Disordered" evidence="16">
    <location>
        <begin position="628"/>
        <end position="729"/>
    </location>
</feature>
<dbReference type="InParanoid" id="A0A168Q969"/>
<dbReference type="AlphaFoldDB" id="A0A168Q969"/>
<feature type="region of interest" description="Disordered" evidence="16">
    <location>
        <begin position="83"/>
        <end position="219"/>
    </location>
</feature>
<dbReference type="PANTHER" id="PTHR16308:SF13">
    <property type="entry name" value="PROTEIN LINGERER"/>
    <property type="match status" value="1"/>
</dbReference>
<dbReference type="OMA" id="ENDTHHE"/>
<evidence type="ECO:0000256" key="7">
    <source>
        <dbReference type="ARBA" id="ARBA00022490"/>
    </source>
</evidence>
<feature type="compositionally biased region" description="Low complexity" evidence="16">
    <location>
        <begin position="746"/>
        <end position="779"/>
    </location>
</feature>
<feature type="compositionally biased region" description="Low complexity" evidence="16">
    <location>
        <begin position="442"/>
        <end position="469"/>
    </location>
</feature>
<feature type="region of interest" description="Disordered" evidence="16">
    <location>
        <begin position="345"/>
        <end position="476"/>
    </location>
</feature>
<dbReference type="GO" id="GO:0005737">
    <property type="term" value="C:cytoplasm"/>
    <property type="evidence" value="ECO:0007669"/>
    <property type="project" value="UniProtKB-SubCell"/>
</dbReference>
<evidence type="ECO:0000256" key="5">
    <source>
        <dbReference type="ARBA" id="ARBA00020536"/>
    </source>
</evidence>
<evidence type="ECO:0000259" key="17">
    <source>
        <dbReference type="Pfam" id="PF02845"/>
    </source>
</evidence>
<feature type="compositionally biased region" description="Low complexity" evidence="16">
    <location>
        <begin position="628"/>
        <end position="694"/>
    </location>
</feature>
<dbReference type="GO" id="GO:0006281">
    <property type="term" value="P:DNA repair"/>
    <property type="evidence" value="ECO:0007669"/>
    <property type="project" value="UniProtKB-KW"/>
</dbReference>
<evidence type="ECO:0000256" key="15">
    <source>
        <dbReference type="ARBA" id="ARBA00023242"/>
    </source>
</evidence>
<dbReference type="InterPro" id="IPR009060">
    <property type="entry name" value="UBA-like_sf"/>
</dbReference>
<evidence type="ECO:0000313" key="19">
    <source>
        <dbReference type="Proteomes" id="UP000078561"/>
    </source>
</evidence>
<keyword evidence="8" id="KW-0597">Phosphoprotein</keyword>
<dbReference type="EMBL" id="LT554318">
    <property type="protein sequence ID" value="SAM03958.1"/>
    <property type="molecule type" value="Genomic_DNA"/>
</dbReference>
<evidence type="ECO:0000256" key="13">
    <source>
        <dbReference type="ARBA" id="ARBA00023125"/>
    </source>
</evidence>
<dbReference type="GO" id="GO:0005634">
    <property type="term" value="C:nucleus"/>
    <property type="evidence" value="ECO:0007669"/>
    <property type="project" value="UniProtKB-SubCell"/>
</dbReference>